<dbReference type="Proteomes" id="UP000269721">
    <property type="component" value="Unassembled WGS sequence"/>
</dbReference>
<gene>
    <name evidence="3" type="ORF">BDK51DRAFT_26871</name>
</gene>
<accession>A0A4P9W8H2</accession>
<evidence type="ECO:0000256" key="1">
    <source>
        <dbReference type="SAM" id="MobiDB-lite"/>
    </source>
</evidence>
<sequence>MRPFSALALLIPWASVVLRVDAQPQQPAATFSQPAPPPAPAQSPTTSASPTLASTSVPLTSVPPTTTLVPSSTVSASATFTVTVTTSSVLPSPQPTCPVCFDCLVTGCKHGGNCDSHICSCPGGWGGPDCGQAICTKDSACKGGPNAASGGNFVCNTSPTVIKASSAYCNLSEPLLHTIYPDPSWVTLERNVTSGNASAVVWYQEVEQFSCQIGGCSQNLAGTTTLAVV</sequence>
<feature type="region of interest" description="Disordered" evidence="1">
    <location>
        <begin position="27"/>
        <end position="70"/>
    </location>
</feature>
<dbReference type="EMBL" id="KZ998173">
    <property type="protein sequence ID" value="RKO86466.1"/>
    <property type="molecule type" value="Genomic_DNA"/>
</dbReference>
<feature type="chain" id="PRO_5020522769" description="EGF-like domain-containing protein" evidence="2">
    <location>
        <begin position="23"/>
        <end position="229"/>
    </location>
</feature>
<keyword evidence="2" id="KW-0732">Signal</keyword>
<proteinExistence type="predicted"/>
<name>A0A4P9W8H2_9FUNG</name>
<dbReference type="OrthoDB" id="66620at2759"/>
<protein>
    <recommendedName>
        <fullName evidence="5">EGF-like domain-containing protein</fullName>
    </recommendedName>
</protein>
<evidence type="ECO:0000256" key="2">
    <source>
        <dbReference type="SAM" id="SignalP"/>
    </source>
</evidence>
<evidence type="ECO:0000313" key="3">
    <source>
        <dbReference type="EMBL" id="RKO86466.1"/>
    </source>
</evidence>
<feature type="signal peptide" evidence="2">
    <location>
        <begin position="1"/>
        <end position="22"/>
    </location>
</feature>
<dbReference type="AlphaFoldDB" id="A0A4P9W8H2"/>
<feature type="compositionally biased region" description="Low complexity" evidence="1">
    <location>
        <begin position="42"/>
        <end position="70"/>
    </location>
</feature>
<evidence type="ECO:0000313" key="4">
    <source>
        <dbReference type="Proteomes" id="UP000269721"/>
    </source>
</evidence>
<organism evidence="3 4">
    <name type="scientific">Blyttiomyces helicus</name>
    <dbReference type="NCBI Taxonomy" id="388810"/>
    <lineage>
        <taxon>Eukaryota</taxon>
        <taxon>Fungi</taxon>
        <taxon>Fungi incertae sedis</taxon>
        <taxon>Chytridiomycota</taxon>
        <taxon>Chytridiomycota incertae sedis</taxon>
        <taxon>Chytridiomycetes</taxon>
        <taxon>Chytridiomycetes incertae sedis</taxon>
        <taxon>Blyttiomyces</taxon>
    </lineage>
</organism>
<keyword evidence="4" id="KW-1185">Reference proteome</keyword>
<evidence type="ECO:0008006" key="5">
    <source>
        <dbReference type="Google" id="ProtNLM"/>
    </source>
</evidence>
<reference evidence="4" key="1">
    <citation type="journal article" date="2018" name="Nat. Microbiol.">
        <title>Leveraging single-cell genomics to expand the fungal tree of life.</title>
        <authorList>
            <person name="Ahrendt S.R."/>
            <person name="Quandt C.A."/>
            <person name="Ciobanu D."/>
            <person name="Clum A."/>
            <person name="Salamov A."/>
            <person name="Andreopoulos B."/>
            <person name="Cheng J.F."/>
            <person name="Woyke T."/>
            <person name="Pelin A."/>
            <person name="Henrissat B."/>
            <person name="Reynolds N.K."/>
            <person name="Benny G.L."/>
            <person name="Smith M.E."/>
            <person name="James T.Y."/>
            <person name="Grigoriev I.V."/>
        </authorList>
    </citation>
    <scope>NUCLEOTIDE SEQUENCE [LARGE SCALE GENOMIC DNA]</scope>
</reference>